<dbReference type="Gene3D" id="3.40.50.300">
    <property type="entry name" value="P-loop containing nucleotide triphosphate hydrolases"/>
    <property type="match status" value="1"/>
</dbReference>
<dbReference type="InterPro" id="IPR027417">
    <property type="entry name" value="P-loop_NTPase"/>
</dbReference>
<evidence type="ECO:0000256" key="5">
    <source>
        <dbReference type="ARBA" id="ARBA00022777"/>
    </source>
</evidence>
<sequence>MKIALTGTPGTGKSTVARLVDAGFTVVDVNAIIKDTYNQGVDEERNSAIADLDGLSRYVEQLPGDCILEGHVAHLLPVDRIVVLRASPVVLRKRLEARGWSAEKIEENLEAEALDVILVEALEMSDNVYEIDTTDKTPTMVAGCVREIISGTDNYKPGSVDFSEAYFL</sequence>
<evidence type="ECO:0000256" key="2">
    <source>
        <dbReference type="ARBA" id="ARBA00022552"/>
    </source>
</evidence>
<proteinExistence type="inferred from homology"/>
<dbReference type="PANTHER" id="PTHR12595:SF0">
    <property type="entry name" value="ADENYLATE KINASE ISOENZYME 6"/>
    <property type="match status" value="1"/>
</dbReference>
<keyword evidence="4 7" id="KW-0547">Nucleotide-binding</keyword>
<keyword evidence="1 7" id="KW-0690">Ribosome biogenesis</keyword>
<gene>
    <name evidence="8" type="primary">adk-1</name>
    <name evidence="8" type="ORF">RCIX2459</name>
</gene>
<evidence type="ECO:0000313" key="9">
    <source>
        <dbReference type="Proteomes" id="UP000000663"/>
    </source>
</evidence>
<feature type="binding site" evidence="7">
    <location>
        <position position="10"/>
    </location>
    <ligand>
        <name>ATP</name>
        <dbReference type="ChEBI" id="CHEBI:30616"/>
    </ligand>
</feature>
<dbReference type="Proteomes" id="UP000000663">
    <property type="component" value="Chromosome"/>
</dbReference>
<organism evidence="8 9">
    <name type="scientific">Methanocella arvoryzae (strain DSM 22066 / NBRC 105507 / MRE50)</name>
    <dbReference type="NCBI Taxonomy" id="351160"/>
    <lineage>
        <taxon>Archaea</taxon>
        <taxon>Methanobacteriati</taxon>
        <taxon>Methanobacteriota</taxon>
        <taxon>Stenosarchaea group</taxon>
        <taxon>Methanomicrobia</taxon>
        <taxon>Methanocellales</taxon>
        <taxon>Methanocellaceae</taxon>
        <taxon>Methanocella</taxon>
    </lineage>
</organism>
<dbReference type="KEGG" id="rci:RCIX2459"/>
<comment type="similarity">
    <text evidence="7">Belongs to the adenylate kinase family. AK6 subfamily.</text>
</comment>
<accession>Q0W254</accession>
<feature type="binding site" evidence="7">
    <location>
        <position position="12"/>
    </location>
    <ligand>
        <name>ATP</name>
        <dbReference type="ChEBI" id="CHEBI:30616"/>
    </ligand>
</feature>
<evidence type="ECO:0000313" key="8">
    <source>
        <dbReference type="EMBL" id="CAJ37539.1"/>
    </source>
</evidence>
<feature type="binding site" evidence="7">
    <location>
        <position position="136"/>
    </location>
    <ligand>
        <name>ATP</name>
        <dbReference type="ChEBI" id="CHEBI:30616"/>
    </ligand>
</feature>
<feature type="region of interest" description="LID" evidence="7">
    <location>
        <begin position="97"/>
        <end position="107"/>
    </location>
</feature>
<keyword evidence="9" id="KW-1185">Reference proteome</keyword>
<dbReference type="RefSeq" id="WP_012035043.1">
    <property type="nucleotide sequence ID" value="NC_009464.1"/>
</dbReference>
<dbReference type="GeneID" id="5145414"/>
<feature type="binding site" evidence="7">
    <location>
        <position position="14"/>
    </location>
    <ligand>
        <name>ATP</name>
        <dbReference type="ChEBI" id="CHEBI:30616"/>
    </ligand>
</feature>
<dbReference type="PANTHER" id="PTHR12595">
    <property type="entry name" value="POS9-ACTIVATING FACTOR FAP7-RELATED"/>
    <property type="match status" value="1"/>
</dbReference>
<dbReference type="GO" id="GO:0005524">
    <property type="term" value="F:ATP binding"/>
    <property type="evidence" value="ECO:0007669"/>
    <property type="project" value="UniProtKB-UniRule"/>
</dbReference>
<name>Q0W254_METAR</name>
<dbReference type="EC" id="2.7.4.3" evidence="7"/>
<dbReference type="eggNOG" id="arCOG01038">
    <property type="taxonomic scope" value="Archaea"/>
</dbReference>
<comment type="catalytic activity">
    <reaction evidence="7">
        <text>AMP + ATP = 2 ADP</text>
        <dbReference type="Rhea" id="RHEA:12973"/>
        <dbReference type="ChEBI" id="CHEBI:30616"/>
        <dbReference type="ChEBI" id="CHEBI:456215"/>
        <dbReference type="ChEBI" id="CHEBI:456216"/>
        <dbReference type="EC" id="2.7.4.3"/>
    </reaction>
</comment>
<feature type="binding site" evidence="7">
    <location>
        <position position="98"/>
    </location>
    <ligand>
        <name>ATP</name>
        <dbReference type="ChEBI" id="CHEBI:30616"/>
    </ligand>
</feature>
<dbReference type="Pfam" id="PF13238">
    <property type="entry name" value="AAA_18"/>
    <property type="match status" value="1"/>
</dbReference>
<comment type="catalytic activity">
    <reaction evidence="7">
        <text>ATP + H2O = ADP + phosphate + H(+)</text>
        <dbReference type="Rhea" id="RHEA:13065"/>
        <dbReference type="ChEBI" id="CHEBI:15377"/>
        <dbReference type="ChEBI" id="CHEBI:15378"/>
        <dbReference type="ChEBI" id="CHEBI:30616"/>
        <dbReference type="ChEBI" id="CHEBI:43474"/>
        <dbReference type="ChEBI" id="CHEBI:456216"/>
    </reaction>
</comment>
<dbReference type="GO" id="GO:0006364">
    <property type="term" value="P:rRNA processing"/>
    <property type="evidence" value="ECO:0007669"/>
    <property type="project" value="UniProtKB-KW"/>
</dbReference>
<feature type="binding site" evidence="7">
    <location>
        <position position="15"/>
    </location>
    <ligand>
        <name>ATP</name>
        <dbReference type="ChEBI" id="CHEBI:30616"/>
    </ligand>
</feature>
<feature type="binding site" evidence="7">
    <location>
        <position position="13"/>
    </location>
    <ligand>
        <name>ATP</name>
        <dbReference type="ChEBI" id="CHEBI:30616"/>
    </ligand>
</feature>
<evidence type="ECO:0000256" key="3">
    <source>
        <dbReference type="ARBA" id="ARBA00022679"/>
    </source>
</evidence>
<dbReference type="SUPFAM" id="SSF52540">
    <property type="entry name" value="P-loop containing nucleoside triphosphate hydrolases"/>
    <property type="match status" value="1"/>
</dbReference>
<evidence type="ECO:0000256" key="7">
    <source>
        <dbReference type="HAMAP-Rule" id="MF_00039"/>
    </source>
</evidence>
<protein>
    <recommendedName>
        <fullName evidence="7">Putative adenylate kinase</fullName>
        <shortName evidence="7">AK</shortName>
        <ecNumber evidence="7">2.7.4.3</ecNumber>
    </recommendedName>
    <alternativeName>
        <fullName evidence="7">ATP-AMP transphosphorylase</fullName>
    </alternativeName>
</protein>
<reference evidence="8 9" key="1">
    <citation type="journal article" date="2006" name="Science">
        <title>Genome of rice cluster I archaea -- the key methane producers in the rice rhizosphere.</title>
        <authorList>
            <person name="Erkel C."/>
            <person name="Kube M."/>
            <person name="Reinhardt R."/>
            <person name="Liesack W."/>
        </authorList>
    </citation>
    <scope>NUCLEOTIDE SEQUENCE [LARGE SCALE GENOMIC DNA]</scope>
    <source>
        <strain evidence="9">DSM 22066 / NBRC 105507 / MRE50</strain>
    </source>
</reference>
<dbReference type="EMBL" id="AM114193">
    <property type="protein sequence ID" value="CAJ37539.1"/>
    <property type="molecule type" value="Genomic_DNA"/>
</dbReference>
<comment type="subunit">
    <text evidence="7">Interacts with uS11. Not a structural component of 40S pre-ribosomes, but transiently interacts with them by binding to uS11.</text>
</comment>
<dbReference type="AlphaFoldDB" id="Q0W254"/>
<keyword evidence="2 7" id="KW-0698">rRNA processing</keyword>
<keyword evidence="5 7" id="KW-0418">Kinase</keyword>
<comment type="function">
    <text evidence="7">Broad-specificity nucleoside monophosphate (NMP) kinase that catalyzes the reversible transfer of the terminal phosphate group between nucleoside triphosphates and monophosphates. Has also ATPase activity. Involved in the late maturation steps of the 30S ribosomal particles, specifically 16S rRNA maturation. While NMP activity is not required for ribosome maturation, ATPase activity is. Associates transiently with small ribosomal subunit protein uS11. ATP hydrolysis breaks the interaction with uS11. May temporarily remove uS11 from the ribosome to enable a conformational change of the ribosomal RNA that is needed for the final maturation step of the small ribosomal subunit.</text>
</comment>
<dbReference type="OrthoDB" id="8730at2157"/>
<dbReference type="STRING" id="351160.RCIX2459"/>
<dbReference type="GO" id="GO:0004017">
    <property type="term" value="F:AMP kinase activity"/>
    <property type="evidence" value="ECO:0007669"/>
    <property type="project" value="UniProtKB-UniRule"/>
</dbReference>
<evidence type="ECO:0000256" key="4">
    <source>
        <dbReference type="ARBA" id="ARBA00022741"/>
    </source>
</evidence>
<dbReference type="InterPro" id="IPR020618">
    <property type="entry name" value="Adenyl_kinase_AK6"/>
</dbReference>
<comment type="caution">
    <text evidence="7">Lacks conserved residue(s) required for the propagation of feature annotation.</text>
</comment>
<keyword evidence="6 7" id="KW-0067">ATP-binding</keyword>
<evidence type="ECO:0000256" key="1">
    <source>
        <dbReference type="ARBA" id="ARBA00022517"/>
    </source>
</evidence>
<dbReference type="GO" id="GO:0016887">
    <property type="term" value="F:ATP hydrolysis activity"/>
    <property type="evidence" value="ECO:0007669"/>
    <property type="project" value="InterPro"/>
</dbReference>
<dbReference type="HAMAP" id="MF_00039">
    <property type="entry name" value="Adenylate_kinase_AK6"/>
    <property type="match status" value="1"/>
</dbReference>
<evidence type="ECO:0000256" key="6">
    <source>
        <dbReference type="ARBA" id="ARBA00022840"/>
    </source>
</evidence>
<keyword evidence="3 7" id="KW-0808">Transferase</keyword>
<dbReference type="GO" id="GO:0042274">
    <property type="term" value="P:ribosomal small subunit biogenesis"/>
    <property type="evidence" value="ECO:0007669"/>
    <property type="project" value="UniProtKB-UniRule"/>
</dbReference>